<evidence type="ECO:0000313" key="2">
    <source>
        <dbReference type="Proteomes" id="UP000095280"/>
    </source>
</evidence>
<dbReference type="GO" id="GO:0005615">
    <property type="term" value="C:extracellular space"/>
    <property type="evidence" value="ECO:0007669"/>
    <property type="project" value="TreeGrafter"/>
</dbReference>
<dbReference type="AlphaFoldDB" id="A0A1I8JDN9"/>
<name>A0A1I8JDN9_9PLAT</name>
<dbReference type="SMART" id="SM00186">
    <property type="entry name" value="FBG"/>
    <property type="match status" value="1"/>
</dbReference>
<dbReference type="PROSITE" id="PS51406">
    <property type="entry name" value="FIBRINOGEN_C_2"/>
    <property type="match status" value="1"/>
</dbReference>
<dbReference type="SUPFAM" id="SSF56496">
    <property type="entry name" value="Fibrinogen C-terminal domain-like"/>
    <property type="match status" value="1"/>
</dbReference>
<evidence type="ECO:0000259" key="1">
    <source>
        <dbReference type="PROSITE" id="PS51406"/>
    </source>
</evidence>
<evidence type="ECO:0000313" key="3">
    <source>
        <dbReference type="WBParaSite" id="maker-uti_cns_0046800-snap-gene-0.4-mRNA-1"/>
    </source>
</evidence>
<reference evidence="3" key="1">
    <citation type="submission" date="2016-11" db="UniProtKB">
        <authorList>
            <consortium name="WormBaseParasite"/>
        </authorList>
    </citation>
    <scope>IDENTIFICATION</scope>
</reference>
<keyword evidence="2" id="KW-1185">Reference proteome</keyword>
<dbReference type="PANTHER" id="PTHR19143">
    <property type="entry name" value="FIBRINOGEN/TENASCIN/ANGIOPOEITIN"/>
    <property type="match status" value="1"/>
</dbReference>
<feature type="domain" description="Fibrinogen C-terminal" evidence="1">
    <location>
        <begin position="7"/>
        <end position="231"/>
    </location>
</feature>
<dbReference type="Gene3D" id="3.90.215.10">
    <property type="entry name" value="Gamma Fibrinogen, chain A, domain 1"/>
    <property type="match status" value="1"/>
</dbReference>
<dbReference type="WBParaSite" id="maker-uti_cns_0046800-snap-gene-0.4-mRNA-1">
    <property type="protein sequence ID" value="maker-uti_cns_0046800-snap-gene-0.4-mRNA-1"/>
    <property type="gene ID" value="maker-uti_cns_0046800-snap-gene-0.4"/>
</dbReference>
<accession>A0A1I8JDN9</accession>
<dbReference type="InterPro" id="IPR014716">
    <property type="entry name" value="Fibrinogen_a/b/g_C_1"/>
</dbReference>
<dbReference type="InterPro" id="IPR050373">
    <property type="entry name" value="Fibrinogen_C-term_domain"/>
</dbReference>
<organism evidence="2 3">
    <name type="scientific">Macrostomum lignano</name>
    <dbReference type="NCBI Taxonomy" id="282301"/>
    <lineage>
        <taxon>Eukaryota</taxon>
        <taxon>Metazoa</taxon>
        <taxon>Spiralia</taxon>
        <taxon>Lophotrochozoa</taxon>
        <taxon>Platyhelminthes</taxon>
        <taxon>Rhabditophora</taxon>
        <taxon>Macrostomorpha</taxon>
        <taxon>Macrostomida</taxon>
        <taxon>Macrostomidae</taxon>
        <taxon>Macrostomum</taxon>
    </lineage>
</organism>
<dbReference type="InterPro" id="IPR002181">
    <property type="entry name" value="Fibrinogen_a/b/g_C_dom"/>
</dbReference>
<dbReference type="InterPro" id="IPR036056">
    <property type="entry name" value="Fibrinogen-like_C"/>
</dbReference>
<dbReference type="Pfam" id="PF00147">
    <property type="entry name" value="Fibrinogen_C"/>
    <property type="match status" value="1"/>
</dbReference>
<protein>
    <submittedName>
        <fullName evidence="3">Fibrinogen C-terminal domain-containing protein</fullName>
    </submittedName>
</protein>
<dbReference type="Proteomes" id="UP000095280">
    <property type="component" value="Unplaced"/>
</dbReference>
<proteinExistence type="predicted"/>
<sequence>SSVGSERARLRRAMKCEWLGSLVCSAVTFVPESGLCLLSALWNADFGAAGGSGQVFRRPADDEINGSVSFARNWSEYENGFGDSSDFWIGEKIHELSGNHPRLLRIEAVAWSDALFVCEYSGFTVGDASANYKMTLDSYLVGNSNMSEDSLTYHRGMQFSTFDRDNDVDSMRHCSAVYGYGGWWYKHCLKTNPNGIYRFSAIKDASSMIWWGATTDRANALKSIRLMLRLA</sequence>